<proteinExistence type="inferred from homology"/>
<dbReference type="PANTHER" id="PTHR31080">
    <property type="entry name" value="PECTINESTERASE INHIBITOR-LIKE"/>
    <property type="match status" value="1"/>
</dbReference>
<feature type="signal peptide" evidence="7">
    <location>
        <begin position="1"/>
        <end position="33"/>
    </location>
</feature>
<organism evidence="9 10">
    <name type="scientific">Carya illinoinensis</name>
    <name type="common">Pecan</name>
    <dbReference type="NCBI Taxonomy" id="32201"/>
    <lineage>
        <taxon>Eukaryota</taxon>
        <taxon>Viridiplantae</taxon>
        <taxon>Streptophyta</taxon>
        <taxon>Embryophyta</taxon>
        <taxon>Tracheophyta</taxon>
        <taxon>Spermatophyta</taxon>
        <taxon>Magnoliopsida</taxon>
        <taxon>eudicotyledons</taxon>
        <taxon>Gunneridae</taxon>
        <taxon>Pentapetalae</taxon>
        <taxon>rosids</taxon>
        <taxon>fabids</taxon>
        <taxon>Fagales</taxon>
        <taxon>Juglandaceae</taxon>
        <taxon>Carya</taxon>
    </lineage>
</organism>
<dbReference type="EMBL" id="CM031811">
    <property type="protein sequence ID" value="KAG6660288.1"/>
    <property type="molecule type" value="Genomic_DNA"/>
</dbReference>
<dbReference type="AlphaFoldDB" id="A0A8T1QYU6"/>
<accession>A0A8T1QYU6</accession>
<protein>
    <recommendedName>
        <fullName evidence="3">pectinesterase</fullName>
        <ecNumber evidence="3">3.1.1.11</ecNumber>
    </recommendedName>
</protein>
<comment type="similarity">
    <text evidence="6">Belongs to the PMEI family.</text>
</comment>
<sequence>MEVYMSSTSPGSYSCRRFLLFLLILLLFMITNSHISLASAATTSSNQTYKTYIKTTCNSTLYPKVCYNSLSSYASEIKTDPLKLCNTALEVALEAAQNTSSTLSKISEQTGLLSTEAAVIEDCIDNVKDSIYELQDSQNAMGQLGGSNVEFQIDSVKTWVSAAITDENTCLDGLDETKVNTTVKKKISESILNLSMMTSNALALINTLKF</sequence>
<evidence type="ECO:0000313" key="9">
    <source>
        <dbReference type="EMBL" id="KAG6660288.1"/>
    </source>
</evidence>
<comment type="caution">
    <text evidence="9">The sequence shown here is derived from an EMBL/GenBank/DDBJ whole genome shotgun (WGS) entry which is preliminary data.</text>
</comment>
<dbReference type="GO" id="GO:0004857">
    <property type="term" value="F:enzyme inhibitor activity"/>
    <property type="evidence" value="ECO:0007669"/>
    <property type="project" value="InterPro"/>
</dbReference>
<keyword evidence="10" id="KW-1185">Reference proteome</keyword>
<dbReference type="FunFam" id="1.20.140.40:FF:000010">
    <property type="entry name" value="Pectinesterase"/>
    <property type="match status" value="1"/>
</dbReference>
<dbReference type="CDD" id="cd15798">
    <property type="entry name" value="PMEI-like_3"/>
    <property type="match status" value="1"/>
</dbReference>
<keyword evidence="5" id="KW-0325">Glycoprotein</keyword>
<dbReference type="EC" id="3.1.1.11" evidence="3"/>
<evidence type="ECO:0000256" key="2">
    <source>
        <dbReference type="ARBA" id="ARBA00007786"/>
    </source>
</evidence>
<evidence type="ECO:0000256" key="4">
    <source>
        <dbReference type="ARBA" id="ARBA00023157"/>
    </source>
</evidence>
<evidence type="ECO:0000256" key="6">
    <source>
        <dbReference type="ARBA" id="ARBA00038471"/>
    </source>
</evidence>
<keyword evidence="7" id="KW-0732">Signal</keyword>
<reference evidence="9" key="1">
    <citation type="submission" date="2020-12" db="EMBL/GenBank/DDBJ databases">
        <title>WGS assembly of Carya illinoinensis cv. Pawnee.</title>
        <authorList>
            <person name="Platts A."/>
            <person name="Shu S."/>
            <person name="Wright S."/>
            <person name="Barry K."/>
            <person name="Edger P."/>
            <person name="Pires J.C."/>
            <person name="Schmutz J."/>
        </authorList>
    </citation>
    <scope>NUCLEOTIDE SEQUENCE</scope>
    <source>
        <tissue evidence="9">Leaf</tissue>
    </source>
</reference>
<gene>
    <name evidence="9" type="ORF">CIPAW_03G095200</name>
</gene>
<evidence type="ECO:0000256" key="3">
    <source>
        <dbReference type="ARBA" id="ARBA00013229"/>
    </source>
</evidence>
<dbReference type="InterPro" id="IPR006501">
    <property type="entry name" value="Pectinesterase_inhib_dom"/>
</dbReference>
<dbReference type="PANTHER" id="PTHR31080:SF15">
    <property type="entry name" value="INVERTASE"/>
    <property type="match status" value="1"/>
</dbReference>
<dbReference type="InterPro" id="IPR051955">
    <property type="entry name" value="PME_Inhibitor"/>
</dbReference>
<dbReference type="Pfam" id="PF04043">
    <property type="entry name" value="PMEI"/>
    <property type="match status" value="1"/>
</dbReference>
<dbReference type="NCBIfam" id="TIGR01614">
    <property type="entry name" value="PME_inhib"/>
    <property type="match status" value="1"/>
</dbReference>
<evidence type="ECO:0000259" key="8">
    <source>
        <dbReference type="SMART" id="SM00856"/>
    </source>
</evidence>
<dbReference type="SMART" id="SM00856">
    <property type="entry name" value="PMEI"/>
    <property type="match status" value="1"/>
</dbReference>
<feature type="domain" description="Pectinesterase inhibitor" evidence="8">
    <location>
        <begin position="48"/>
        <end position="204"/>
    </location>
</feature>
<evidence type="ECO:0000256" key="7">
    <source>
        <dbReference type="SAM" id="SignalP"/>
    </source>
</evidence>
<dbReference type="Proteomes" id="UP000811609">
    <property type="component" value="Chromosome 3"/>
</dbReference>
<evidence type="ECO:0000313" key="10">
    <source>
        <dbReference type="Proteomes" id="UP000811609"/>
    </source>
</evidence>
<evidence type="ECO:0000256" key="5">
    <source>
        <dbReference type="ARBA" id="ARBA00023180"/>
    </source>
</evidence>
<dbReference type="GO" id="GO:0030599">
    <property type="term" value="F:pectinesterase activity"/>
    <property type="evidence" value="ECO:0007669"/>
    <property type="project" value="UniProtKB-EC"/>
</dbReference>
<name>A0A8T1QYU6_CARIL</name>
<comment type="similarity">
    <text evidence="1">In the N-terminal section; belongs to the PMEI family.</text>
</comment>
<comment type="similarity">
    <text evidence="2">In the C-terminal section; belongs to the pectinesterase family.</text>
</comment>
<evidence type="ECO:0000256" key="1">
    <source>
        <dbReference type="ARBA" id="ARBA00006027"/>
    </source>
</evidence>
<keyword evidence="4" id="KW-1015">Disulfide bond</keyword>
<feature type="chain" id="PRO_5035735568" description="pectinesterase" evidence="7">
    <location>
        <begin position="34"/>
        <end position="210"/>
    </location>
</feature>